<evidence type="ECO:0000256" key="2">
    <source>
        <dbReference type="SAM" id="Phobius"/>
    </source>
</evidence>
<dbReference type="EMBL" id="CP025746">
    <property type="protein sequence ID" value="QAA34107.1"/>
    <property type="molecule type" value="Genomic_DNA"/>
</dbReference>
<proteinExistence type="predicted"/>
<keyword evidence="2" id="KW-0472">Membrane</keyword>
<protein>
    <recommendedName>
        <fullName evidence="5">VCBS repeat-containing protein</fullName>
    </recommendedName>
</protein>
<evidence type="ECO:0000313" key="4">
    <source>
        <dbReference type="Proteomes" id="UP000286268"/>
    </source>
</evidence>
<dbReference type="Pfam" id="PF13517">
    <property type="entry name" value="FG-GAP_3"/>
    <property type="match status" value="1"/>
</dbReference>
<dbReference type="AlphaFoldDB" id="A0A3R5QWT4"/>
<dbReference type="SUPFAM" id="SSF69318">
    <property type="entry name" value="Integrin alpha N-terminal domain"/>
    <property type="match status" value="1"/>
</dbReference>
<dbReference type="OrthoDB" id="1935191at2"/>
<feature type="transmembrane region" description="Helical" evidence="2">
    <location>
        <begin position="12"/>
        <end position="35"/>
    </location>
</feature>
<dbReference type="Proteomes" id="UP000286268">
    <property type="component" value="Chromosome"/>
</dbReference>
<name>A0A3R5QWT4_9CLOT</name>
<keyword evidence="4" id="KW-1185">Reference proteome</keyword>
<evidence type="ECO:0000256" key="1">
    <source>
        <dbReference type="ARBA" id="ARBA00022729"/>
    </source>
</evidence>
<dbReference type="KEGG" id="cmah:C1I91_22125"/>
<dbReference type="RefSeq" id="WP_128214829.1">
    <property type="nucleotide sequence ID" value="NZ_CP025746.1"/>
</dbReference>
<organism evidence="3 4">
    <name type="scientific">Clostridium manihotivorum</name>
    <dbReference type="NCBI Taxonomy" id="2320868"/>
    <lineage>
        <taxon>Bacteria</taxon>
        <taxon>Bacillati</taxon>
        <taxon>Bacillota</taxon>
        <taxon>Clostridia</taxon>
        <taxon>Eubacteriales</taxon>
        <taxon>Clostridiaceae</taxon>
        <taxon>Clostridium</taxon>
    </lineage>
</organism>
<sequence>MKRTIVLINKKLFYILTFSLIVILIMIIIAIFSMLKSKPQVDQAVSTNTLVTNEKAIKKDLNGDGKDDILYISTQNNKYYMEVHSLGKTIFLDPDKKIGTVGTYSSFWPMSVSLIDLSRDKIPEILVQASQDKVPIQHIFYYSSGQYNDIYFGSNNVFGILDSKNNKTPKLISMNLKSSNKDISQYILIKDSLKKVSSDTLTIPGLQNVLLFIDMIESSGELDSTYDVFTSDIDSDSMSLIWKLDKKDYIYEFQDALFNDTKWDDKGSPREIQWTLNFKKVIAQGIGDPTQVKLKINVMKEDDKFKINSIKIQKN</sequence>
<gene>
    <name evidence="3" type="ORF">C1I91_22125</name>
</gene>
<evidence type="ECO:0008006" key="5">
    <source>
        <dbReference type="Google" id="ProtNLM"/>
    </source>
</evidence>
<accession>A0A3R5QWT4</accession>
<keyword evidence="1" id="KW-0732">Signal</keyword>
<keyword evidence="2" id="KW-1133">Transmembrane helix</keyword>
<reference evidence="3 4" key="1">
    <citation type="submission" date="2018-01" db="EMBL/GenBank/DDBJ databases">
        <title>Genome Sequencing and Assembly of Anaerobacter polyendosporus strain CT4.</title>
        <authorList>
            <person name="Tachaapaikoon C."/>
            <person name="Sutheeworapong S."/>
            <person name="Jenjaroenpun P."/>
            <person name="Wongsurawat T."/>
            <person name="Nookeaw I."/>
            <person name="Cheawchanlertfa P."/>
            <person name="Kosugi A."/>
            <person name="Cheevadhanarak S."/>
            <person name="Ratanakhanokchai K."/>
        </authorList>
    </citation>
    <scope>NUCLEOTIDE SEQUENCE [LARGE SCALE GENOMIC DNA]</scope>
    <source>
        <strain evidence="3 4">CT4</strain>
    </source>
</reference>
<evidence type="ECO:0000313" key="3">
    <source>
        <dbReference type="EMBL" id="QAA34107.1"/>
    </source>
</evidence>
<dbReference type="InterPro" id="IPR028994">
    <property type="entry name" value="Integrin_alpha_N"/>
</dbReference>
<keyword evidence="2" id="KW-0812">Transmembrane</keyword>
<dbReference type="InterPro" id="IPR013517">
    <property type="entry name" value="FG-GAP"/>
</dbReference>